<keyword evidence="8" id="KW-0288">FMN</keyword>
<keyword evidence="12" id="KW-0418">Kinase</keyword>
<keyword evidence="9" id="KW-0808">Transferase</keyword>
<dbReference type="PANTHER" id="PTHR41523:SF7">
    <property type="entry name" value="HISTIDINE KINASE"/>
    <property type="match status" value="1"/>
</dbReference>
<dbReference type="AlphaFoldDB" id="A0AA37TFS8"/>
<dbReference type="Pfam" id="PF13185">
    <property type="entry name" value="GAF_2"/>
    <property type="match status" value="1"/>
</dbReference>
<feature type="domain" description="PAC" evidence="18">
    <location>
        <begin position="425"/>
        <end position="478"/>
    </location>
</feature>
<dbReference type="InterPro" id="IPR000700">
    <property type="entry name" value="PAS-assoc_C"/>
</dbReference>
<reference evidence="20" key="1">
    <citation type="journal article" date="2019" name="Int. J. Syst. Evol. Microbiol.">
        <title>The Global Catalogue of Microorganisms (GCM) 10K type strain sequencing project: providing services to taxonomists for standard genome sequencing and annotation.</title>
        <authorList>
            <consortium name="The Broad Institute Genomics Platform"/>
            <consortium name="The Broad Institute Genome Sequencing Center for Infectious Disease"/>
            <person name="Wu L."/>
            <person name="Ma J."/>
        </authorList>
    </citation>
    <scope>NUCLEOTIDE SEQUENCE [LARGE SCALE GENOMIC DNA]</scope>
    <source>
        <strain evidence="20">NBRC 103632</strain>
    </source>
</reference>
<evidence type="ECO:0000256" key="14">
    <source>
        <dbReference type="ARBA" id="ARBA00022991"/>
    </source>
</evidence>
<organism evidence="19 20">
    <name type="scientific">Methylobacterium tardum</name>
    <dbReference type="NCBI Taxonomy" id="374432"/>
    <lineage>
        <taxon>Bacteria</taxon>
        <taxon>Pseudomonadati</taxon>
        <taxon>Pseudomonadota</taxon>
        <taxon>Alphaproteobacteria</taxon>
        <taxon>Hyphomicrobiales</taxon>
        <taxon>Methylobacteriaceae</taxon>
        <taxon>Methylobacterium</taxon>
    </lineage>
</organism>
<dbReference type="SMART" id="SM00091">
    <property type="entry name" value="PAS"/>
    <property type="match status" value="4"/>
</dbReference>
<evidence type="ECO:0000256" key="8">
    <source>
        <dbReference type="ARBA" id="ARBA00022643"/>
    </source>
</evidence>
<dbReference type="SUPFAM" id="SSF55785">
    <property type="entry name" value="PYP-like sensor domain (PAS domain)"/>
    <property type="match status" value="4"/>
</dbReference>
<dbReference type="InterPro" id="IPR035965">
    <property type="entry name" value="PAS-like_dom_sf"/>
</dbReference>
<feature type="domain" description="PAS" evidence="17">
    <location>
        <begin position="351"/>
        <end position="424"/>
    </location>
</feature>
<keyword evidence="7" id="KW-0285">Flavoprotein</keyword>
<dbReference type="SMART" id="SM00086">
    <property type="entry name" value="PAC"/>
    <property type="match status" value="3"/>
</dbReference>
<sequence>MNAALSPAAGVFDRERLGALATYGILDTPPEQGFDDIVDLAALVCGTPVALVSLVAGERQWFKAKAGFEPCQTPLEQSVCAHALAEPDLLVIPDLTKDPRTRANPLVTDDPFIRFYAGAPLIAPGGECLGTLCVIDREPRPEGLTPAQASALRKLAGQVLGQMEMRKALRLRDEALDEYRETLVRQEALIEAQAAVSRARGDLDASFDALLAGAMKAVPRAEGGVIAIREGDALVYRSVRGNLAPHAGVRIPVAGSLSGRAFTSGEAVSTPDATLDPRAKHDMLKTLGTRAALCAPVLRGDTTIGVLKLQASRANAFTKGDLDAARLFAGTVAAGLAEAGEAEARQSVRASQDRYKAVFNSAIDYAIIVMDLDGHVEDWNEGATRILGWEPAEMVERPADVFFTPEDRASGIAAKEMRAALEQGRGIDERWHIRKDGTRFWANGEMMALRDEAGEAIGFLKILRDRTEQREAATRLQDSEAFLRGVLDSSADCIKVLDLQARLGFMNEGGRRVMEVDDFDGVAGSDWTEFWEGRGRADARAAVDAALAGGIGRFTGPACTLKGTRKWWDVQVTPILGGDGAVSRLLAVSRDITSSRRAEEALAASERRYRDLYDSIDAGFCVVEVKANPDERPLDYRFLEANPAFERQSGLKDVLGRWMRELAADHEEHWFEIYDRIARGGAPERFEQVASALGNRWFEVYAYPFGEPGSHQVAILFNDITARKRTEDALRASEASQRSILETVPVGILFAEAPSGRIVGGNSRIEEILGHPVLPSPDVDAYREWRAFHADGRPVEPGEYPLARVIRGGEARAELQARYRRDDGTDAWIDIVAVPVPGPDGSVEGAVAAVSDIDARKRAEEQRDLLNNELSHRMKNLLAMVQAIAANTLRGATDVEAAKEVLADRLVTLGKAHDLLLGGAVEHADMERVVRGGVGLQDDDSGRIGYRGPRVEIGGRAALALALMVHELATNAAKYGALSVPGGRVDVGWTLTEGGAGPVLVISWIERNGPPVSPPSRKGFGSRLIERGLANAVDGRISLTYPPEGLRCVVEAPLRNYQAVL</sequence>
<keyword evidence="20" id="KW-1185">Reference proteome</keyword>
<dbReference type="InterPro" id="IPR000014">
    <property type="entry name" value="PAS"/>
</dbReference>
<evidence type="ECO:0000313" key="20">
    <source>
        <dbReference type="Proteomes" id="UP001157440"/>
    </source>
</evidence>
<comment type="catalytic activity">
    <reaction evidence="1">
        <text>ATP + protein L-histidine = ADP + protein N-phospho-L-histidine.</text>
        <dbReference type="EC" id="2.7.13.3"/>
    </reaction>
</comment>
<evidence type="ECO:0000256" key="13">
    <source>
        <dbReference type="ARBA" id="ARBA00022840"/>
    </source>
</evidence>
<keyword evidence="4" id="KW-0600">Photoreceptor protein</keyword>
<dbReference type="Gene3D" id="3.30.450.20">
    <property type="entry name" value="PAS domain"/>
    <property type="match status" value="4"/>
</dbReference>
<feature type="domain" description="PAC" evidence="18">
    <location>
        <begin position="552"/>
        <end position="604"/>
    </location>
</feature>
<comment type="caution">
    <text evidence="19">The sequence shown here is derived from an EMBL/GenBank/DDBJ whole genome shotgun (WGS) entry which is preliminary data.</text>
</comment>
<dbReference type="Pfam" id="PF07536">
    <property type="entry name" value="HWE_HK"/>
    <property type="match status" value="1"/>
</dbReference>
<dbReference type="InterPro" id="IPR003018">
    <property type="entry name" value="GAF"/>
</dbReference>
<keyword evidence="11" id="KW-0547">Nucleotide-binding</keyword>
<evidence type="ECO:0000256" key="16">
    <source>
        <dbReference type="ARBA" id="ARBA00023170"/>
    </source>
</evidence>
<keyword evidence="6" id="KW-0716">Sensory transduction</keyword>
<keyword evidence="16" id="KW-0675">Receptor</keyword>
<evidence type="ECO:0000256" key="7">
    <source>
        <dbReference type="ARBA" id="ARBA00022630"/>
    </source>
</evidence>
<dbReference type="InterPro" id="IPR036890">
    <property type="entry name" value="HATPase_C_sf"/>
</dbReference>
<keyword evidence="10" id="KW-0677">Repeat</keyword>
<dbReference type="EMBL" id="BSPL01000024">
    <property type="protein sequence ID" value="GLS73049.1"/>
    <property type="molecule type" value="Genomic_DNA"/>
</dbReference>
<dbReference type="InterPro" id="IPR001610">
    <property type="entry name" value="PAC"/>
</dbReference>
<dbReference type="CDD" id="cd00130">
    <property type="entry name" value="PAS"/>
    <property type="match status" value="1"/>
</dbReference>
<keyword evidence="13" id="KW-0067">ATP-binding</keyword>
<evidence type="ECO:0000256" key="12">
    <source>
        <dbReference type="ARBA" id="ARBA00022777"/>
    </source>
</evidence>
<dbReference type="NCBIfam" id="TIGR00229">
    <property type="entry name" value="sensory_box"/>
    <property type="match status" value="3"/>
</dbReference>
<keyword evidence="14" id="KW-0157">Chromophore</keyword>
<dbReference type="Pfam" id="PF01590">
    <property type="entry name" value="GAF"/>
    <property type="match status" value="1"/>
</dbReference>
<dbReference type="Gene3D" id="3.30.450.40">
    <property type="match status" value="2"/>
</dbReference>
<evidence type="ECO:0000259" key="18">
    <source>
        <dbReference type="PROSITE" id="PS50113"/>
    </source>
</evidence>
<dbReference type="EC" id="2.7.13.3" evidence="2"/>
<gene>
    <name evidence="19" type="ORF">GCM10007890_50640</name>
</gene>
<evidence type="ECO:0000256" key="2">
    <source>
        <dbReference type="ARBA" id="ARBA00012438"/>
    </source>
</evidence>
<keyword evidence="5" id="KW-0597">Phosphoprotein</keyword>
<accession>A0AA37TFS8</accession>
<protein>
    <recommendedName>
        <fullName evidence="3">Blue-light-activated histidine kinase</fullName>
        <ecNumber evidence="2">2.7.13.3</ecNumber>
    </recommendedName>
</protein>
<evidence type="ECO:0000256" key="1">
    <source>
        <dbReference type="ARBA" id="ARBA00000085"/>
    </source>
</evidence>
<dbReference type="InterPro" id="IPR029016">
    <property type="entry name" value="GAF-like_dom_sf"/>
</dbReference>
<evidence type="ECO:0000256" key="4">
    <source>
        <dbReference type="ARBA" id="ARBA00022543"/>
    </source>
</evidence>
<evidence type="ECO:0000256" key="10">
    <source>
        <dbReference type="ARBA" id="ARBA00022737"/>
    </source>
</evidence>
<dbReference type="SMART" id="SM00065">
    <property type="entry name" value="GAF"/>
    <property type="match status" value="2"/>
</dbReference>
<evidence type="ECO:0000313" key="19">
    <source>
        <dbReference type="EMBL" id="GLS73049.1"/>
    </source>
</evidence>
<dbReference type="Gene3D" id="3.30.565.10">
    <property type="entry name" value="Histidine kinase-like ATPase, C-terminal domain"/>
    <property type="match status" value="1"/>
</dbReference>
<evidence type="ECO:0000256" key="3">
    <source>
        <dbReference type="ARBA" id="ARBA00021740"/>
    </source>
</evidence>
<dbReference type="RefSeq" id="WP_238196193.1">
    <property type="nucleotide sequence ID" value="NZ_BPQZ01000009.1"/>
</dbReference>
<feature type="domain" description="PAC" evidence="18">
    <location>
        <begin position="813"/>
        <end position="865"/>
    </location>
</feature>
<dbReference type="GO" id="GO:0004673">
    <property type="term" value="F:protein histidine kinase activity"/>
    <property type="evidence" value="ECO:0007669"/>
    <property type="project" value="UniProtKB-EC"/>
</dbReference>
<dbReference type="Pfam" id="PF13426">
    <property type="entry name" value="PAS_9"/>
    <property type="match status" value="2"/>
</dbReference>
<dbReference type="PANTHER" id="PTHR41523">
    <property type="entry name" value="TWO-COMPONENT SYSTEM SENSOR PROTEIN"/>
    <property type="match status" value="1"/>
</dbReference>
<dbReference type="InterPro" id="IPR013656">
    <property type="entry name" value="PAS_4"/>
</dbReference>
<keyword evidence="15" id="KW-0843">Virulence</keyword>
<name>A0AA37TFS8_9HYPH</name>
<dbReference type="GO" id="GO:0005524">
    <property type="term" value="F:ATP binding"/>
    <property type="evidence" value="ECO:0007669"/>
    <property type="project" value="UniProtKB-KW"/>
</dbReference>
<dbReference type="GO" id="GO:0009881">
    <property type="term" value="F:photoreceptor activity"/>
    <property type="evidence" value="ECO:0007669"/>
    <property type="project" value="UniProtKB-KW"/>
</dbReference>
<evidence type="ECO:0000259" key="17">
    <source>
        <dbReference type="PROSITE" id="PS50112"/>
    </source>
</evidence>
<evidence type="ECO:0000256" key="9">
    <source>
        <dbReference type="ARBA" id="ARBA00022679"/>
    </source>
</evidence>
<dbReference type="InterPro" id="IPR011102">
    <property type="entry name" value="Sig_transdc_His_kinase_HWE"/>
</dbReference>
<evidence type="ECO:0000256" key="11">
    <source>
        <dbReference type="ARBA" id="ARBA00022741"/>
    </source>
</evidence>
<evidence type="ECO:0000256" key="6">
    <source>
        <dbReference type="ARBA" id="ARBA00022606"/>
    </source>
</evidence>
<dbReference type="PROSITE" id="PS50112">
    <property type="entry name" value="PAS"/>
    <property type="match status" value="1"/>
</dbReference>
<dbReference type="Proteomes" id="UP001157440">
    <property type="component" value="Unassembled WGS sequence"/>
</dbReference>
<dbReference type="PROSITE" id="PS50113">
    <property type="entry name" value="PAC"/>
    <property type="match status" value="3"/>
</dbReference>
<dbReference type="Pfam" id="PF08448">
    <property type="entry name" value="PAS_4"/>
    <property type="match status" value="1"/>
</dbReference>
<evidence type="ECO:0000256" key="15">
    <source>
        <dbReference type="ARBA" id="ARBA00023026"/>
    </source>
</evidence>
<dbReference type="Pfam" id="PF13188">
    <property type="entry name" value="PAS_8"/>
    <property type="match status" value="1"/>
</dbReference>
<proteinExistence type="predicted"/>
<dbReference type="SUPFAM" id="SSF55781">
    <property type="entry name" value="GAF domain-like"/>
    <property type="match status" value="2"/>
</dbReference>
<dbReference type="SMART" id="SM00911">
    <property type="entry name" value="HWE_HK"/>
    <property type="match status" value="1"/>
</dbReference>
<evidence type="ECO:0000256" key="5">
    <source>
        <dbReference type="ARBA" id="ARBA00022553"/>
    </source>
</evidence>